<comment type="similarity">
    <text evidence="1">Belongs to the YciI family.</text>
</comment>
<evidence type="ECO:0000259" key="2">
    <source>
        <dbReference type="Pfam" id="PF03795"/>
    </source>
</evidence>
<dbReference type="Proteomes" id="UP001226574">
    <property type="component" value="Unassembled WGS sequence"/>
</dbReference>
<evidence type="ECO:0000313" key="5">
    <source>
        <dbReference type="Proteomes" id="UP001226574"/>
    </source>
</evidence>
<dbReference type="PANTHER" id="PTHR35174">
    <property type="entry name" value="BLL7171 PROTEIN-RELATED"/>
    <property type="match status" value="1"/>
</dbReference>
<comment type="caution">
    <text evidence="4">The sequence shown here is derived from an EMBL/GenBank/DDBJ whole genome shotgun (WGS) entry which is preliminary data.</text>
</comment>
<name>A0ABU1B739_PSEHA</name>
<dbReference type="PANTHER" id="PTHR35174:SF4">
    <property type="entry name" value="BLL7163 PROTEIN"/>
    <property type="match status" value="1"/>
</dbReference>
<gene>
    <name evidence="4" type="ORF">RC083_00380</name>
</gene>
<dbReference type="EMBL" id="JAVIFY010000001">
    <property type="protein sequence ID" value="MDQ9090037.1"/>
    <property type="molecule type" value="Genomic_DNA"/>
</dbReference>
<dbReference type="InterPro" id="IPR011008">
    <property type="entry name" value="Dimeric_a/b-barrel"/>
</dbReference>
<protein>
    <submittedName>
        <fullName evidence="4">YciI family protein</fullName>
    </submittedName>
</protein>
<dbReference type="InterPro" id="IPR029068">
    <property type="entry name" value="Glyas_Bleomycin-R_OHBP_Dase"/>
</dbReference>
<dbReference type="SUPFAM" id="SSF54909">
    <property type="entry name" value="Dimeric alpha+beta barrel"/>
    <property type="match status" value="1"/>
</dbReference>
<organism evidence="4 5">
    <name type="scientific">Pseudoalteromonas haloplanktis</name>
    <name type="common">Alteromonas haloplanktis</name>
    <dbReference type="NCBI Taxonomy" id="228"/>
    <lineage>
        <taxon>Bacteria</taxon>
        <taxon>Pseudomonadati</taxon>
        <taxon>Pseudomonadota</taxon>
        <taxon>Gammaproteobacteria</taxon>
        <taxon>Alteromonadales</taxon>
        <taxon>Pseudoalteromonadaceae</taxon>
        <taxon>Pseudoalteromonas</taxon>
    </lineage>
</organism>
<reference evidence="4 5" key="1">
    <citation type="submission" date="2023-08" db="EMBL/GenBank/DDBJ databases">
        <title>Pseudoalteromonas haloplanktis LL1 genome.</title>
        <authorList>
            <person name="Wu S."/>
        </authorList>
    </citation>
    <scope>NUCLEOTIDE SEQUENCE [LARGE SCALE GENOMIC DNA]</scope>
    <source>
        <strain evidence="4 5">LL1</strain>
    </source>
</reference>
<feature type="domain" description="PhnB-like" evidence="3">
    <location>
        <begin position="145"/>
        <end position="277"/>
    </location>
</feature>
<keyword evidence="5" id="KW-1185">Reference proteome</keyword>
<dbReference type="SUPFAM" id="SSF54593">
    <property type="entry name" value="Glyoxalase/Bleomycin resistance protein/Dihydroxybiphenyl dioxygenase"/>
    <property type="match status" value="1"/>
</dbReference>
<dbReference type="RefSeq" id="WP_309038077.1">
    <property type="nucleotide sequence ID" value="NZ_JAVIFY010000001.1"/>
</dbReference>
<sequence>MKVMVIVKATTSSETGTLPDKELLTAMGEYNQALIDAGIMKSGDGLRPSSEGYRIRFSKTDRTVTKGPFAETNELIAGYWVWEIDSMDEAIAWVKKCPNPMLEESDIEIRSFYEMADFAEIDNDGEIAEQEKRQQQSIVMHQAKASCYLFFSGRCEEALTYYQTHLDAKIGMMFRFNESPEPIPEGAIPANFDDKIMHSEFTIGDMKLLATDGCNDSVDEVNYSGFNLTLTIDSEQALRRIFAALSQDGQVRMPLAETFWSPLYGQVTDKFGIGWMLMLPTPSDN</sequence>
<dbReference type="InterPro" id="IPR005545">
    <property type="entry name" value="YCII"/>
</dbReference>
<dbReference type="Gene3D" id="3.10.180.10">
    <property type="entry name" value="2,3-Dihydroxybiphenyl 1,2-Dioxygenase, domain 1"/>
    <property type="match status" value="1"/>
</dbReference>
<feature type="domain" description="YCII-related" evidence="2">
    <location>
        <begin position="1"/>
        <end position="100"/>
    </location>
</feature>
<proteinExistence type="inferred from homology"/>
<evidence type="ECO:0000256" key="1">
    <source>
        <dbReference type="ARBA" id="ARBA00007689"/>
    </source>
</evidence>
<dbReference type="CDD" id="cd06588">
    <property type="entry name" value="PhnB_like"/>
    <property type="match status" value="1"/>
</dbReference>
<dbReference type="Pfam" id="PF06983">
    <property type="entry name" value="3-dmu-9_3-mt"/>
    <property type="match status" value="1"/>
</dbReference>
<accession>A0ABU1B739</accession>
<dbReference type="Pfam" id="PF03795">
    <property type="entry name" value="YCII"/>
    <property type="match status" value="1"/>
</dbReference>
<evidence type="ECO:0000259" key="3">
    <source>
        <dbReference type="Pfam" id="PF06983"/>
    </source>
</evidence>
<dbReference type="InterPro" id="IPR028973">
    <property type="entry name" value="PhnB-like"/>
</dbReference>
<dbReference type="Gene3D" id="3.30.70.1060">
    <property type="entry name" value="Dimeric alpha+beta barrel"/>
    <property type="match status" value="1"/>
</dbReference>
<evidence type="ECO:0000313" key="4">
    <source>
        <dbReference type="EMBL" id="MDQ9090037.1"/>
    </source>
</evidence>